<proteinExistence type="predicted"/>
<comment type="caution">
    <text evidence="4">The sequence shown here is derived from an EMBL/GenBank/DDBJ whole genome shotgun (WGS) entry which is preliminary data.</text>
</comment>
<dbReference type="PANTHER" id="PTHR30546">
    <property type="entry name" value="FLAVODOXIN-RELATED PROTEIN WRBA-RELATED"/>
    <property type="match status" value="1"/>
</dbReference>
<reference evidence="4 5" key="1">
    <citation type="journal article" date="2019" name="Appl. Environ. Microbiol.">
        <title>Environmental Evidence and Genomic Insight of Iron-oxidizing Bacteria Preference Towards More Corrosion Resistant Stainless Steel at Higher Salinities.</title>
        <authorList>
            <person name="Garrison C.E."/>
            <person name="Price K.A."/>
            <person name="Field E.K."/>
        </authorList>
    </citation>
    <scope>NUCLEOTIDE SEQUENCE [LARGE SCALE GENOMIC DNA]</scope>
    <source>
        <strain evidence="4 5">P3</strain>
    </source>
</reference>
<evidence type="ECO:0000313" key="5">
    <source>
        <dbReference type="Proteomes" id="UP000306585"/>
    </source>
</evidence>
<accession>A0A5R9GSI4</accession>
<dbReference type="GO" id="GO:0010181">
    <property type="term" value="F:FMN binding"/>
    <property type="evidence" value="ECO:0007669"/>
    <property type="project" value="InterPro"/>
</dbReference>
<dbReference type="InterPro" id="IPR005025">
    <property type="entry name" value="FMN_Rdtase-like_dom"/>
</dbReference>
<dbReference type="SUPFAM" id="SSF52218">
    <property type="entry name" value="Flavoproteins"/>
    <property type="match status" value="1"/>
</dbReference>
<protein>
    <submittedName>
        <fullName evidence="4">Trp repressor-binding protein</fullName>
    </submittedName>
</protein>
<dbReference type="PANTHER" id="PTHR30546:SF23">
    <property type="entry name" value="FLAVOPROTEIN-LIKE PROTEIN YCP4-RELATED"/>
    <property type="match status" value="1"/>
</dbReference>
<dbReference type="Pfam" id="PF03358">
    <property type="entry name" value="FMN_red"/>
    <property type="match status" value="1"/>
</dbReference>
<feature type="domain" description="Flavodoxin-like" evidence="3">
    <location>
        <begin position="3"/>
        <end position="172"/>
    </location>
</feature>
<evidence type="ECO:0000259" key="3">
    <source>
        <dbReference type="PROSITE" id="PS50902"/>
    </source>
</evidence>
<dbReference type="PROSITE" id="PS50902">
    <property type="entry name" value="FLAVODOXIN_LIKE"/>
    <property type="match status" value="1"/>
</dbReference>
<evidence type="ECO:0000256" key="2">
    <source>
        <dbReference type="ARBA" id="ARBA00022643"/>
    </source>
</evidence>
<sequence length="180" mass="18323">MQVLISYHSDYGSTAKMAEAIAAGYRAASPAARVVVQTVTQTTLDDLAAADVILLGTPVHMGSMAWPMKKLIDEGARLWMDGALEGKVGGVFASGGGLGGGGGGVEQTLVSLHSNFLAHGMVVVGFPKSLPGYADGGLPWGVYGRTGNHQGMPGGISDASLRAARSYGAHVAEIAGRLLS</sequence>
<dbReference type="AlphaFoldDB" id="A0A5R9GSI4"/>
<dbReference type="OrthoDB" id="9801479at2"/>
<dbReference type="EMBL" id="VBRY01000001">
    <property type="protein sequence ID" value="TLS69156.1"/>
    <property type="molecule type" value="Genomic_DNA"/>
</dbReference>
<dbReference type="GO" id="GO:0016020">
    <property type="term" value="C:membrane"/>
    <property type="evidence" value="ECO:0007669"/>
    <property type="project" value="TreeGrafter"/>
</dbReference>
<dbReference type="InterPro" id="IPR008254">
    <property type="entry name" value="Flavodoxin/NO_synth"/>
</dbReference>
<keyword evidence="2" id="KW-0288">FMN</keyword>
<dbReference type="GO" id="GO:0003955">
    <property type="term" value="F:NAD(P)H dehydrogenase (quinone) activity"/>
    <property type="evidence" value="ECO:0007669"/>
    <property type="project" value="TreeGrafter"/>
</dbReference>
<dbReference type="InterPro" id="IPR029039">
    <property type="entry name" value="Flavoprotein-like_sf"/>
</dbReference>
<dbReference type="RefSeq" id="WP_138237972.1">
    <property type="nucleotide sequence ID" value="NZ_VBRY01000001.1"/>
</dbReference>
<dbReference type="Proteomes" id="UP000306585">
    <property type="component" value="Unassembled WGS sequence"/>
</dbReference>
<evidence type="ECO:0000256" key="1">
    <source>
        <dbReference type="ARBA" id="ARBA00022630"/>
    </source>
</evidence>
<name>A0A5R9GSI4_9PROT</name>
<keyword evidence="5" id="KW-1185">Reference proteome</keyword>
<organism evidence="4 5">
    <name type="scientific">Mariprofundus erugo</name>
    <dbReference type="NCBI Taxonomy" id="2528639"/>
    <lineage>
        <taxon>Bacteria</taxon>
        <taxon>Pseudomonadati</taxon>
        <taxon>Pseudomonadota</taxon>
        <taxon>Candidatius Mariprofundia</taxon>
        <taxon>Mariprofundales</taxon>
        <taxon>Mariprofundaceae</taxon>
        <taxon>Mariprofundus</taxon>
    </lineage>
</organism>
<dbReference type="Gene3D" id="3.40.50.360">
    <property type="match status" value="1"/>
</dbReference>
<keyword evidence="1" id="KW-0285">Flavoprotein</keyword>
<evidence type="ECO:0000313" key="4">
    <source>
        <dbReference type="EMBL" id="TLS69156.1"/>
    </source>
</evidence>
<gene>
    <name evidence="4" type="ORF">FEF65_01325</name>
</gene>